<dbReference type="InterPro" id="IPR002656">
    <property type="entry name" value="Acyl_transf_3_dom"/>
</dbReference>
<feature type="transmembrane region" description="Helical" evidence="1">
    <location>
        <begin position="233"/>
        <end position="256"/>
    </location>
</feature>
<organism evidence="3 4">
    <name type="scientific">Clostridium diolis</name>
    <dbReference type="NCBI Taxonomy" id="223919"/>
    <lineage>
        <taxon>Bacteria</taxon>
        <taxon>Bacillati</taxon>
        <taxon>Bacillota</taxon>
        <taxon>Clostridia</taxon>
        <taxon>Eubacteriales</taxon>
        <taxon>Clostridiaceae</taxon>
        <taxon>Clostridium</taxon>
    </lineage>
</organism>
<dbReference type="AlphaFoldDB" id="A0AAV3VWW1"/>
<feature type="transmembrane region" description="Helical" evidence="1">
    <location>
        <begin position="201"/>
        <end position="221"/>
    </location>
</feature>
<sequence length="345" mass="39951">MAKRIEWIDYFKGIGILLVVYGHVIVGLQGSNTISQHNPYNISNIIIYGFHMPLFFFASGIFADKWAKNTFLLAVKQKLTTIIYPYFIWVMITGSFMSIASKFTNNHQSWSELLKSPVHPFSIYWYLYCLFFLFILYYFSKRVMSLNVIMIFSIIYYISSPFLNFWILSDVGKYFVFFVLGIYVYNKKGINIFGKLNNKNILIHTIASAIIFAIVSFIYVYSYFLLSEYPVHIIYLIISISGIGFTLFISVLLSRVKKLIVIKYFGKISLVIYVSHLIPQAGARIIIMKFGGIKNASLHIIIGTVIGMVIPIIIYEVSKKKNLYPVLFGYKLKEKEYSDLNNMRI</sequence>
<dbReference type="RefSeq" id="WP_039771257.1">
    <property type="nucleotide sequence ID" value="NZ_BJLA01000002.1"/>
</dbReference>
<keyword evidence="1" id="KW-1133">Transmembrane helix</keyword>
<feature type="transmembrane region" description="Helical" evidence="1">
    <location>
        <begin position="268"/>
        <end position="290"/>
    </location>
</feature>
<evidence type="ECO:0000256" key="1">
    <source>
        <dbReference type="SAM" id="Phobius"/>
    </source>
</evidence>
<feature type="transmembrane region" description="Helical" evidence="1">
    <location>
        <begin position="45"/>
        <end position="63"/>
    </location>
</feature>
<feature type="transmembrane region" description="Helical" evidence="1">
    <location>
        <begin position="7"/>
        <end position="25"/>
    </location>
</feature>
<dbReference type="PANTHER" id="PTHR37312:SF1">
    <property type="entry name" value="MEMBRANE-BOUND ACYLTRANSFERASE YKRP-RELATED"/>
    <property type="match status" value="1"/>
</dbReference>
<keyword evidence="4" id="KW-1185">Reference proteome</keyword>
<gene>
    <name evidence="3" type="primary">cps1E</name>
    <name evidence="3" type="ORF">CDIOL_09530</name>
</gene>
<dbReference type="Pfam" id="PF01757">
    <property type="entry name" value="Acyl_transf_3"/>
    <property type="match status" value="1"/>
</dbReference>
<protein>
    <submittedName>
        <fullName evidence="3">Acyltransferase/acetyltransferase</fullName>
    </submittedName>
</protein>
<feature type="domain" description="Acyltransferase 3" evidence="2">
    <location>
        <begin position="6"/>
        <end position="315"/>
    </location>
</feature>
<keyword evidence="1" id="KW-0812">Transmembrane</keyword>
<evidence type="ECO:0000313" key="3">
    <source>
        <dbReference type="EMBL" id="GEA30030.1"/>
    </source>
</evidence>
<dbReference type="PANTHER" id="PTHR37312">
    <property type="entry name" value="MEMBRANE-BOUND ACYLTRANSFERASE YKRP-RELATED"/>
    <property type="match status" value="1"/>
</dbReference>
<proteinExistence type="predicted"/>
<name>A0AAV3VWW1_9CLOT</name>
<keyword evidence="3" id="KW-0808">Transferase</keyword>
<evidence type="ECO:0000313" key="4">
    <source>
        <dbReference type="Proteomes" id="UP000325212"/>
    </source>
</evidence>
<dbReference type="Proteomes" id="UP000325212">
    <property type="component" value="Unassembled WGS sequence"/>
</dbReference>
<feature type="transmembrane region" description="Helical" evidence="1">
    <location>
        <begin position="146"/>
        <end position="168"/>
    </location>
</feature>
<dbReference type="EMBL" id="BJLA01000002">
    <property type="protein sequence ID" value="GEA30030.1"/>
    <property type="molecule type" value="Genomic_DNA"/>
</dbReference>
<feature type="transmembrane region" description="Helical" evidence="1">
    <location>
        <begin position="296"/>
        <end position="315"/>
    </location>
</feature>
<accession>A0AAV3VWW1</accession>
<dbReference type="InterPro" id="IPR052734">
    <property type="entry name" value="Nod_factor_acetyltransferase"/>
</dbReference>
<feature type="transmembrane region" description="Helical" evidence="1">
    <location>
        <begin position="83"/>
        <end position="103"/>
    </location>
</feature>
<feature type="transmembrane region" description="Helical" evidence="1">
    <location>
        <begin position="123"/>
        <end position="139"/>
    </location>
</feature>
<keyword evidence="1" id="KW-0472">Membrane</keyword>
<comment type="caution">
    <text evidence="3">The sequence shown here is derived from an EMBL/GenBank/DDBJ whole genome shotgun (WGS) entry which is preliminary data.</text>
</comment>
<keyword evidence="3" id="KW-0012">Acyltransferase</keyword>
<dbReference type="GO" id="GO:0016747">
    <property type="term" value="F:acyltransferase activity, transferring groups other than amino-acyl groups"/>
    <property type="evidence" value="ECO:0007669"/>
    <property type="project" value="InterPro"/>
</dbReference>
<feature type="transmembrane region" description="Helical" evidence="1">
    <location>
        <begin position="174"/>
        <end position="194"/>
    </location>
</feature>
<reference evidence="3 4" key="1">
    <citation type="submission" date="2019-06" db="EMBL/GenBank/DDBJ databases">
        <title>Draft genome sequence of Clostridium diolis DSM 15410.</title>
        <authorList>
            <person name="Kobayashi H."/>
            <person name="Tanizawa Y."/>
            <person name="Tohno M."/>
        </authorList>
    </citation>
    <scope>NUCLEOTIDE SEQUENCE [LARGE SCALE GENOMIC DNA]</scope>
    <source>
        <strain evidence="3 4">DSM 15410</strain>
    </source>
</reference>
<evidence type="ECO:0000259" key="2">
    <source>
        <dbReference type="Pfam" id="PF01757"/>
    </source>
</evidence>